<dbReference type="NCBIfam" id="NF003353">
    <property type="entry name" value="PRK04387.1"/>
    <property type="match status" value="1"/>
</dbReference>
<evidence type="ECO:0000313" key="1">
    <source>
        <dbReference type="EMBL" id="PWG00669.1"/>
    </source>
</evidence>
<dbReference type="OrthoDB" id="1649074at2"/>
<sequence length="97" mass="11399">MPKENYEYPLELDWSTDDIIKVTGLYRSIEDAYELPKGVIKAELMQNYRDFKTVVESKMAEKQIDREFERISGFSIYRTIQAAQTLTDTAHVKMTVR</sequence>
<dbReference type="InterPro" id="IPR023324">
    <property type="entry name" value="BH2638-like_sf"/>
</dbReference>
<comment type="caution">
    <text evidence="1">The sequence shown here is derived from an EMBL/GenBank/DDBJ whole genome shotgun (WGS) entry which is preliminary data.</text>
</comment>
<dbReference type="RefSeq" id="WP_109249382.1">
    <property type="nucleotide sequence ID" value="NZ_QCXQ01000001.1"/>
</dbReference>
<dbReference type="Gene3D" id="1.10.220.80">
    <property type="entry name" value="BH2638-like"/>
    <property type="match status" value="1"/>
</dbReference>
<reference evidence="1 2" key="1">
    <citation type="journal article" date="2018" name="Int. J. Syst. Evol. Microbiol.">
        <title>Lactobacillus bambusae sp. nov., isolated from a traditional fermented Ma-bamboo shoots of Taiwan.</title>
        <authorList>
            <person name="Wang L.-T."/>
        </authorList>
    </citation>
    <scope>NUCLEOTIDE SEQUENCE [LARGE SCALE GENOMIC DNA]</scope>
    <source>
        <strain evidence="1 2">BS-W1</strain>
    </source>
</reference>
<dbReference type="Proteomes" id="UP000245080">
    <property type="component" value="Unassembled WGS sequence"/>
</dbReference>
<keyword evidence="2" id="KW-1185">Reference proteome</keyword>
<dbReference type="PIRSF" id="PIRSF037260">
    <property type="entry name" value="UPF0223"/>
    <property type="match status" value="1"/>
</dbReference>
<dbReference type="SUPFAM" id="SSF158504">
    <property type="entry name" value="BH2638-like"/>
    <property type="match status" value="1"/>
</dbReference>
<dbReference type="InterPro" id="IPR007920">
    <property type="entry name" value="UPF0223"/>
</dbReference>
<name>A0A2V1N097_9LACO</name>
<accession>A0A2V1N097</accession>
<dbReference type="AlphaFoldDB" id="A0A2V1N097"/>
<proteinExistence type="predicted"/>
<gene>
    <name evidence="1" type="ORF">DCM90_00395</name>
</gene>
<dbReference type="Pfam" id="PF05256">
    <property type="entry name" value="UPF0223"/>
    <property type="match status" value="1"/>
</dbReference>
<dbReference type="EMBL" id="QCXQ01000001">
    <property type="protein sequence ID" value="PWG00669.1"/>
    <property type="molecule type" value="Genomic_DNA"/>
</dbReference>
<evidence type="ECO:0000313" key="2">
    <source>
        <dbReference type="Proteomes" id="UP000245080"/>
    </source>
</evidence>
<organism evidence="1 2">
    <name type="scientific">Levilactobacillus bambusae</name>
    <dbReference type="NCBI Taxonomy" id="2024736"/>
    <lineage>
        <taxon>Bacteria</taxon>
        <taxon>Bacillati</taxon>
        <taxon>Bacillota</taxon>
        <taxon>Bacilli</taxon>
        <taxon>Lactobacillales</taxon>
        <taxon>Lactobacillaceae</taxon>
        <taxon>Levilactobacillus</taxon>
    </lineage>
</organism>
<protein>
    <submittedName>
        <fullName evidence="1">Uncharacterized protein</fullName>
    </submittedName>
</protein>